<proteinExistence type="predicted"/>
<organism evidence="2">
    <name type="scientific">bioreactor metagenome</name>
    <dbReference type="NCBI Taxonomy" id="1076179"/>
    <lineage>
        <taxon>unclassified sequences</taxon>
        <taxon>metagenomes</taxon>
        <taxon>ecological metagenomes</taxon>
    </lineage>
</organism>
<name>A0A645HFS2_9ZZZZ</name>
<dbReference type="AlphaFoldDB" id="A0A645HFS2"/>
<keyword evidence="1" id="KW-0812">Transmembrane</keyword>
<gene>
    <name evidence="2" type="ORF">SDC9_184531</name>
</gene>
<protein>
    <submittedName>
        <fullName evidence="2">Uncharacterized protein</fullName>
    </submittedName>
</protein>
<evidence type="ECO:0000313" key="2">
    <source>
        <dbReference type="EMBL" id="MPN37019.1"/>
    </source>
</evidence>
<reference evidence="2" key="1">
    <citation type="submission" date="2019-08" db="EMBL/GenBank/DDBJ databases">
        <authorList>
            <person name="Kucharzyk K."/>
            <person name="Murdoch R.W."/>
            <person name="Higgins S."/>
            <person name="Loffler F."/>
        </authorList>
    </citation>
    <scope>NUCLEOTIDE SEQUENCE</scope>
</reference>
<keyword evidence="1" id="KW-0472">Membrane</keyword>
<comment type="caution">
    <text evidence="2">The sequence shown here is derived from an EMBL/GenBank/DDBJ whole genome shotgun (WGS) entry which is preliminary data.</text>
</comment>
<evidence type="ECO:0000256" key="1">
    <source>
        <dbReference type="SAM" id="Phobius"/>
    </source>
</evidence>
<accession>A0A645HFS2</accession>
<feature type="transmembrane region" description="Helical" evidence="1">
    <location>
        <begin position="91"/>
        <end position="113"/>
    </location>
</feature>
<dbReference type="EMBL" id="VSSQ01091474">
    <property type="protein sequence ID" value="MPN37019.1"/>
    <property type="molecule type" value="Genomic_DNA"/>
</dbReference>
<sequence>MKFTMPSFATSSPLINPTNAPNIRPITTLRKGSSPHVTAAVANMMPLKPAAQPTERSISPAIMTTLCPSAAVPIKIHVVSIACKLPIDAKFGFMIPVIIHMITIGIAILNAGFKNIFEAFPVFCLFNSFSIVNAPRLLEC</sequence>
<keyword evidence="1" id="KW-1133">Transmembrane helix</keyword>